<dbReference type="Pfam" id="PF18998">
    <property type="entry name" value="Flg_new_2"/>
    <property type="match status" value="1"/>
</dbReference>
<dbReference type="Proteomes" id="UP000247973">
    <property type="component" value="Unassembled WGS sequence"/>
</dbReference>
<dbReference type="RefSeq" id="WP_110311506.1">
    <property type="nucleotide sequence ID" value="NZ_QICL01000020.1"/>
</dbReference>
<dbReference type="EMBL" id="QICL01000020">
    <property type="protein sequence ID" value="PXV62374.1"/>
    <property type="molecule type" value="Genomic_DNA"/>
</dbReference>
<organism evidence="2 3">
    <name type="scientific">Dysgonomonas alginatilytica</name>
    <dbReference type="NCBI Taxonomy" id="1605892"/>
    <lineage>
        <taxon>Bacteria</taxon>
        <taxon>Pseudomonadati</taxon>
        <taxon>Bacteroidota</taxon>
        <taxon>Bacteroidia</taxon>
        <taxon>Bacteroidales</taxon>
        <taxon>Dysgonomonadaceae</taxon>
        <taxon>Dysgonomonas</taxon>
    </lineage>
</organism>
<comment type="caution">
    <text evidence="2">The sequence shown here is derived from an EMBL/GenBank/DDBJ whole genome shotgun (WGS) entry which is preliminary data.</text>
</comment>
<keyword evidence="3" id="KW-1185">Reference proteome</keyword>
<dbReference type="InterPro" id="IPR044060">
    <property type="entry name" value="Bacterial_rp_domain"/>
</dbReference>
<name>A0A2V3PKY2_9BACT</name>
<proteinExistence type="predicted"/>
<accession>A0A2V3PKY2</accession>
<evidence type="ECO:0000259" key="1">
    <source>
        <dbReference type="Pfam" id="PF18998"/>
    </source>
</evidence>
<dbReference type="AlphaFoldDB" id="A0A2V3PKY2"/>
<protein>
    <recommendedName>
        <fullName evidence="1">Bacterial repeat domain-containing protein</fullName>
    </recommendedName>
</protein>
<sequence>MKSTVHISGEGKTEKVIDENSITLTAIPDVGWTFKHFVNGESTFTDNPYTLESTEDVEITAAFYVTIEDYLIGLVGFDVNEIALNSIRVFREIEKNSDVSELSMKDKELLYADLLMWAASSPTSYTGSKDSDGGWTHTEAGKTISVTDKKRFENTAKSIYKKYQDKKYNSGIKLVNLW</sequence>
<reference evidence="2 3" key="1">
    <citation type="submission" date="2018-03" db="EMBL/GenBank/DDBJ databases">
        <title>Genomic Encyclopedia of Archaeal and Bacterial Type Strains, Phase II (KMG-II): from individual species to whole genera.</title>
        <authorList>
            <person name="Goeker M."/>
        </authorList>
    </citation>
    <scope>NUCLEOTIDE SEQUENCE [LARGE SCALE GENOMIC DNA]</scope>
    <source>
        <strain evidence="2 3">DSM 100214</strain>
    </source>
</reference>
<feature type="domain" description="Bacterial repeat" evidence="1">
    <location>
        <begin position="13"/>
        <end position="63"/>
    </location>
</feature>
<dbReference type="OrthoDB" id="1077308at2"/>
<gene>
    <name evidence="2" type="ORF">CLV62_12063</name>
</gene>
<evidence type="ECO:0000313" key="2">
    <source>
        <dbReference type="EMBL" id="PXV62374.1"/>
    </source>
</evidence>
<evidence type="ECO:0000313" key="3">
    <source>
        <dbReference type="Proteomes" id="UP000247973"/>
    </source>
</evidence>